<dbReference type="InterPro" id="IPR036291">
    <property type="entry name" value="NAD(P)-bd_dom_sf"/>
</dbReference>
<dbReference type="PANTHER" id="PTHR43976:SF16">
    <property type="entry name" value="SHORT-CHAIN DEHYDROGENASE_REDUCTASE FAMILY PROTEIN"/>
    <property type="match status" value="1"/>
</dbReference>
<evidence type="ECO:0000313" key="6">
    <source>
        <dbReference type="Proteomes" id="UP000053676"/>
    </source>
</evidence>
<dbReference type="InterPro" id="IPR002347">
    <property type="entry name" value="SDR_fam"/>
</dbReference>
<dbReference type="EMBL" id="KI658035">
    <property type="protein sequence ID" value="ETN84073.1"/>
    <property type="molecule type" value="Genomic_DNA"/>
</dbReference>
<dbReference type="Gene3D" id="3.40.50.720">
    <property type="entry name" value="NAD(P)-binding Rossmann-like Domain"/>
    <property type="match status" value="1"/>
</dbReference>
<name>W2TQJ0_NECAM</name>
<reference evidence="6" key="1">
    <citation type="journal article" date="2014" name="Nat. Genet.">
        <title>Genome of the human hookworm Necator americanus.</title>
        <authorList>
            <person name="Tang Y.T."/>
            <person name="Gao X."/>
            <person name="Rosa B.A."/>
            <person name="Abubucker S."/>
            <person name="Hallsworth-Pepin K."/>
            <person name="Martin J."/>
            <person name="Tyagi R."/>
            <person name="Heizer E."/>
            <person name="Zhang X."/>
            <person name="Bhonagiri-Palsikar V."/>
            <person name="Minx P."/>
            <person name="Warren W.C."/>
            <person name="Wang Q."/>
            <person name="Zhan B."/>
            <person name="Hotez P.J."/>
            <person name="Sternberg P.W."/>
            <person name="Dougall A."/>
            <person name="Gaze S.T."/>
            <person name="Mulvenna J."/>
            <person name="Sotillo J."/>
            <person name="Ranganathan S."/>
            <person name="Rabelo E.M."/>
            <person name="Wilson R.K."/>
            <person name="Felgner P.L."/>
            <person name="Bethony J."/>
            <person name="Hawdon J.M."/>
            <person name="Gasser R.B."/>
            <person name="Loukas A."/>
            <person name="Mitreva M."/>
        </authorList>
    </citation>
    <scope>NUCLEOTIDE SEQUENCE [LARGE SCALE GENOMIC DNA]</scope>
</reference>
<comment type="similarity">
    <text evidence="1 3">Belongs to the short-chain dehydrogenases/reductases (SDR) family.</text>
</comment>
<evidence type="ECO:0000256" key="2">
    <source>
        <dbReference type="ARBA" id="ARBA00023002"/>
    </source>
</evidence>
<dbReference type="Proteomes" id="UP000053676">
    <property type="component" value="Unassembled WGS sequence"/>
</dbReference>
<dbReference type="PRINTS" id="PR00081">
    <property type="entry name" value="GDHRDH"/>
</dbReference>
<dbReference type="NCBIfam" id="NF006114">
    <property type="entry name" value="PRK08263.1"/>
    <property type="match status" value="1"/>
</dbReference>
<dbReference type="GO" id="GO:0016491">
    <property type="term" value="F:oxidoreductase activity"/>
    <property type="evidence" value="ECO:0007669"/>
    <property type="project" value="UniProtKB-KW"/>
</dbReference>
<keyword evidence="6" id="KW-1185">Reference proteome</keyword>
<evidence type="ECO:0000256" key="3">
    <source>
        <dbReference type="RuleBase" id="RU000363"/>
    </source>
</evidence>
<evidence type="ECO:0000256" key="1">
    <source>
        <dbReference type="ARBA" id="ARBA00006484"/>
    </source>
</evidence>
<dbReference type="OMA" id="LGAWKMR"/>
<evidence type="ECO:0000313" key="5">
    <source>
        <dbReference type="EMBL" id="ETN84073.1"/>
    </source>
</evidence>
<accession>W2TQJ0</accession>
<dbReference type="InterPro" id="IPR057326">
    <property type="entry name" value="KR_dom"/>
</dbReference>
<sequence length="296" mass="31828">MPVRGRRRTRRTNGANMLKKNAVWLITGCSKGLGRALARCALESGYRVMASARDTAALGDLGREYGDAVATVRLDVTRPEQAEAAVAAAHERFGAVDVLVNNAGYGYLAAIEEGEDSDVKAMFETNVYGTWNMIKAALPGMRSRRAGHIVNISSVGGLTTFPGVGFYHMTKFAVEGLSETLAKEIGPLGLGVTVVEPGAFRTDFRGASMKQSGMRLEDYASTAGKTRDSVLTGHGKQQGDPMRGSRAIIAALESDQPPLHLVIGGDALDLVRAKLDDLQHDFDTWEHLTRSTNYEA</sequence>
<dbReference type="STRING" id="51031.W2TQJ0"/>
<protein>
    <submittedName>
        <fullName evidence="5">Oxidoreductase, short chain dehydrogenase/reductase family protein</fullName>
    </submittedName>
</protein>
<feature type="domain" description="Ketoreductase" evidence="4">
    <location>
        <begin position="22"/>
        <end position="203"/>
    </location>
</feature>
<dbReference type="PRINTS" id="PR00080">
    <property type="entry name" value="SDRFAMILY"/>
</dbReference>
<dbReference type="AlphaFoldDB" id="W2TQJ0"/>
<organism evidence="5 6">
    <name type="scientific">Necator americanus</name>
    <name type="common">Human hookworm</name>
    <dbReference type="NCBI Taxonomy" id="51031"/>
    <lineage>
        <taxon>Eukaryota</taxon>
        <taxon>Metazoa</taxon>
        <taxon>Ecdysozoa</taxon>
        <taxon>Nematoda</taxon>
        <taxon>Chromadorea</taxon>
        <taxon>Rhabditida</taxon>
        <taxon>Rhabditina</taxon>
        <taxon>Rhabditomorpha</taxon>
        <taxon>Strongyloidea</taxon>
        <taxon>Ancylostomatidae</taxon>
        <taxon>Bunostominae</taxon>
        <taxon>Necator</taxon>
    </lineage>
</organism>
<dbReference type="PANTHER" id="PTHR43976">
    <property type="entry name" value="SHORT CHAIN DEHYDROGENASE"/>
    <property type="match status" value="1"/>
</dbReference>
<dbReference type="CDD" id="cd05374">
    <property type="entry name" value="17beta-HSD-like_SDR_c"/>
    <property type="match status" value="1"/>
</dbReference>
<proteinExistence type="inferred from homology"/>
<keyword evidence="2" id="KW-0560">Oxidoreductase</keyword>
<dbReference type="Pfam" id="PF00106">
    <property type="entry name" value="adh_short"/>
    <property type="match status" value="1"/>
</dbReference>
<gene>
    <name evidence="5" type="ORF">NECAME_17268</name>
</gene>
<dbReference type="OrthoDB" id="47007at2759"/>
<dbReference type="InterPro" id="IPR051911">
    <property type="entry name" value="SDR_oxidoreductase"/>
</dbReference>
<dbReference type="NCBIfam" id="NF004824">
    <property type="entry name" value="PRK06180.1"/>
    <property type="match status" value="1"/>
</dbReference>
<dbReference type="SUPFAM" id="SSF51735">
    <property type="entry name" value="NAD(P)-binding Rossmann-fold domains"/>
    <property type="match status" value="1"/>
</dbReference>
<dbReference type="SMART" id="SM00822">
    <property type="entry name" value="PKS_KR"/>
    <property type="match status" value="1"/>
</dbReference>
<evidence type="ECO:0000259" key="4">
    <source>
        <dbReference type="SMART" id="SM00822"/>
    </source>
</evidence>
<dbReference type="KEGG" id="nai:NECAME_17268"/>